<feature type="transmembrane region" description="Helical" evidence="8">
    <location>
        <begin position="383"/>
        <end position="402"/>
    </location>
</feature>
<dbReference type="Pfam" id="PF02687">
    <property type="entry name" value="FtsX"/>
    <property type="match status" value="2"/>
</dbReference>
<dbReference type="GO" id="GO:0022857">
    <property type="term" value="F:transmembrane transporter activity"/>
    <property type="evidence" value="ECO:0007669"/>
    <property type="project" value="TreeGrafter"/>
</dbReference>
<gene>
    <name evidence="10" type="ORF">H9763_11055</name>
</gene>
<name>A0A9D2SDG5_9FIRM</name>
<keyword evidence="2" id="KW-1003">Cell membrane</keyword>
<feature type="transmembrane region" description="Helical" evidence="8">
    <location>
        <begin position="291"/>
        <end position="312"/>
    </location>
</feature>
<feature type="region of interest" description="Disordered" evidence="7">
    <location>
        <begin position="427"/>
        <end position="450"/>
    </location>
</feature>
<organism evidence="10 11">
    <name type="scientific">Candidatus Eisenbergiella merdigallinarum</name>
    <dbReference type="NCBI Taxonomy" id="2838552"/>
    <lineage>
        <taxon>Bacteria</taxon>
        <taxon>Bacillati</taxon>
        <taxon>Bacillota</taxon>
        <taxon>Clostridia</taxon>
        <taxon>Lachnospirales</taxon>
        <taxon>Lachnospiraceae</taxon>
        <taxon>Eisenbergiella</taxon>
    </lineage>
</organism>
<evidence type="ECO:0000256" key="1">
    <source>
        <dbReference type="ARBA" id="ARBA00004651"/>
    </source>
</evidence>
<feature type="transmembrane region" description="Helical" evidence="8">
    <location>
        <begin position="814"/>
        <end position="837"/>
    </location>
</feature>
<comment type="similarity">
    <text evidence="6">Belongs to the ABC-4 integral membrane protein family.</text>
</comment>
<feature type="domain" description="ABC3 transporter permease C-terminal" evidence="9">
    <location>
        <begin position="770"/>
        <end position="885"/>
    </location>
</feature>
<evidence type="ECO:0000256" key="7">
    <source>
        <dbReference type="SAM" id="MobiDB-lite"/>
    </source>
</evidence>
<reference evidence="10" key="2">
    <citation type="submission" date="2021-04" db="EMBL/GenBank/DDBJ databases">
        <authorList>
            <person name="Gilroy R."/>
        </authorList>
    </citation>
    <scope>NUCLEOTIDE SEQUENCE</scope>
    <source>
        <strain evidence="10">USAMLcec3-2134</strain>
    </source>
</reference>
<evidence type="ECO:0000259" key="9">
    <source>
        <dbReference type="Pfam" id="PF02687"/>
    </source>
</evidence>
<evidence type="ECO:0000256" key="3">
    <source>
        <dbReference type="ARBA" id="ARBA00022692"/>
    </source>
</evidence>
<feature type="transmembrane region" description="Helical" evidence="8">
    <location>
        <begin position="857"/>
        <end position="879"/>
    </location>
</feature>
<dbReference type="GO" id="GO:0005886">
    <property type="term" value="C:plasma membrane"/>
    <property type="evidence" value="ECO:0007669"/>
    <property type="project" value="UniProtKB-SubCell"/>
</dbReference>
<sequence>MNTFSENKEFHPIRVLTSRTFRNNRGRNLAAILAILLTTLMFTTLFTLAQSLNRNMIEMTFRQTGSDAPATIRGLTEEQAARIAAHPDVKETGESIVLGLAENTALTGTQVEIRWADAVYAAHSYSAPTTGRLPQTADEAALDTLTLDRLGIPHELGQTITLEWRKDLSCDEVTVSSFTLCGFWEGNESSYSHSAWVSREYADAMTAGAAETDAAGVETVGTDAAGVETVGADADNAMLGLRMLQIFPDTDQDIEGVMDGILAETGLTGLKYSVNLAYLPEMNASVFQESLPMYLGMLLVFAAGYLIIYNIFQISVTADIRFYGRLKTLGASTRQIKRLLYGQADRLCLIGVPVGLLSGWLLGMVLVPVLMGTAAQASVSASPVISLGSALFSWLTVLISCLRPARLAARISPVEALRMSDADAPQKDRRMKKAAGNTTVKGHRMESSHPGRTGSAFLLSMAFANLGRNRRRTLTVICSLTLGLVLLCCFYAQNAAFDMEKYLADLTLADFELSEATSEDYMGGYDPQGTTLSDSLVSQAEALAGLEETGRLYSAQIEWELPEDTVQNLAAFYSEDRLADWESYDPSGAQMLRDALDTRAASAVLYGLDGIPLQAAVQESYLMAGSFDAQAFSTGAYVLAVGPSIERGTVPDVIPAPTPGTEVSFNGQSYTVMAVVYPLNPVTEGASQKDADARFQLCFILPADGFQSLWPEHTLRKLFLNVDDGHLKEAEAFFEEYTETVNPGLPVVSRQSMADQYQAQTRSAAVTGSAVSIVIALVGVLNFVNSMVTAILSRRREFAVIQSVGMTKKQLCRMLVMEGLCYALITLASSLLLGSLAVGVGVRAMVAGGFTTFRFTLLPLLLCTPILLFAAALIPFLCFRNLEKHSIVERLRME</sequence>
<feature type="transmembrane region" description="Helical" evidence="8">
    <location>
        <begin position="29"/>
        <end position="49"/>
    </location>
</feature>
<comment type="caution">
    <text evidence="10">The sequence shown here is derived from an EMBL/GenBank/DDBJ whole genome shotgun (WGS) entry which is preliminary data.</text>
</comment>
<feature type="domain" description="ABC3 transporter permease C-terminal" evidence="9">
    <location>
        <begin position="297"/>
        <end position="413"/>
    </location>
</feature>
<evidence type="ECO:0000256" key="6">
    <source>
        <dbReference type="ARBA" id="ARBA00038076"/>
    </source>
</evidence>
<evidence type="ECO:0000256" key="4">
    <source>
        <dbReference type="ARBA" id="ARBA00022989"/>
    </source>
</evidence>
<feature type="transmembrane region" description="Helical" evidence="8">
    <location>
        <begin position="474"/>
        <end position="493"/>
    </location>
</feature>
<evidence type="ECO:0000313" key="11">
    <source>
        <dbReference type="Proteomes" id="UP000886883"/>
    </source>
</evidence>
<dbReference type="InterPro" id="IPR050250">
    <property type="entry name" value="Macrolide_Exporter_MacB"/>
</dbReference>
<comment type="subcellular location">
    <subcellularLocation>
        <location evidence="1">Cell membrane</location>
        <topology evidence="1">Multi-pass membrane protein</topology>
    </subcellularLocation>
</comment>
<keyword evidence="4 8" id="KW-1133">Transmembrane helix</keyword>
<feature type="transmembrane region" description="Helical" evidence="8">
    <location>
        <begin position="347"/>
        <end position="371"/>
    </location>
</feature>
<dbReference type="PANTHER" id="PTHR30572:SF4">
    <property type="entry name" value="ABC TRANSPORTER PERMEASE YTRF"/>
    <property type="match status" value="1"/>
</dbReference>
<protein>
    <submittedName>
        <fullName evidence="10">ABC transporter permease</fullName>
    </submittedName>
</protein>
<proteinExistence type="inferred from homology"/>
<reference evidence="10" key="1">
    <citation type="journal article" date="2021" name="PeerJ">
        <title>Extensive microbial diversity within the chicken gut microbiome revealed by metagenomics and culture.</title>
        <authorList>
            <person name="Gilroy R."/>
            <person name="Ravi A."/>
            <person name="Getino M."/>
            <person name="Pursley I."/>
            <person name="Horton D.L."/>
            <person name="Alikhan N.F."/>
            <person name="Baker D."/>
            <person name="Gharbi K."/>
            <person name="Hall N."/>
            <person name="Watson M."/>
            <person name="Adriaenssens E.M."/>
            <person name="Foster-Nyarko E."/>
            <person name="Jarju S."/>
            <person name="Secka A."/>
            <person name="Antonio M."/>
            <person name="Oren A."/>
            <person name="Chaudhuri R.R."/>
            <person name="La Ragione R."/>
            <person name="Hildebrand F."/>
            <person name="Pallen M.J."/>
        </authorList>
    </citation>
    <scope>NUCLEOTIDE SEQUENCE</scope>
    <source>
        <strain evidence="10">USAMLcec3-2134</strain>
    </source>
</reference>
<dbReference type="PANTHER" id="PTHR30572">
    <property type="entry name" value="MEMBRANE COMPONENT OF TRANSPORTER-RELATED"/>
    <property type="match status" value="1"/>
</dbReference>
<accession>A0A9D2SDG5</accession>
<evidence type="ECO:0000256" key="5">
    <source>
        <dbReference type="ARBA" id="ARBA00023136"/>
    </source>
</evidence>
<evidence type="ECO:0000256" key="2">
    <source>
        <dbReference type="ARBA" id="ARBA00022475"/>
    </source>
</evidence>
<feature type="transmembrane region" description="Helical" evidence="8">
    <location>
        <begin position="770"/>
        <end position="793"/>
    </location>
</feature>
<dbReference type="Proteomes" id="UP000886883">
    <property type="component" value="Unassembled WGS sequence"/>
</dbReference>
<evidence type="ECO:0000256" key="8">
    <source>
        <dbReference type="SAM" id="Phobius"/>
    </source>
</evidence>
<keyword evidence="5 8" id="KW-0472">Membrane</keyword>
<dbReference type="AlphaFoldDB" id="A0A9D2SDG5"/>
<evidence type="ECO:0000313" key="10">
    <source>
        <dbReference type="EMBL" id="HJB91985.1"/>
    </source>
</evidence>
<dbReference type="InterPro" id="IPR003838">
    <property type="entry name" value="ABC3_permease_C"/>
</dbReference>
<dbReference type="EMBL" id="DWXE01000040">
    <property type="protein sequence ID" value="HJB91985.1"/>
    <property type="molecule type" value="Genomic_DNA"/>
</dbReference>
<keyword evidence="3 8" id="KW-0812">Transmembrane</keyword>